<dbReference type="RefSeq" id="WP_096465405.1">
    <property type="nucleotide sequence ID" value="NZ_AP017312.1"/>
</dbReference>
<evidence type="ECO:0000256" key="3">
    <source>
        <dbReference type="ARBA" id="ARBA00022960"/>
    </source>
</evidence>
<dbReference type="PANTHER" id="PTHR30474:SF1">
    <property type="entry name" value="PEPTIDOGLYCAN GLYCOSYLTRANSFERASE MRDB"/>
    <property type="match status" value="1"/>
</dbReference>
<proteinExistence type="predicted"/>
<evidence type="ECO:0000313" key="6">
    <source>
        <dbReference type="EMBL" id="BAU27792.1"/>
    </source>
</evidence>
<keyword evidence="5" id="KW-0472">Membrane</keyword>
<reference evidence="6 7" key="1">
    <citation type="submission" date="2015-12" db="EMBL/GenBank/DDBJ databases">
        <title>Genome sequence of Aneurinibacillus soli.</title>
        <authorList>
            <person name="Lee J.S."/>
            <person name="Lee K.C."/>
            <person name="Kim K.K."/>
            <person name="Lee B.W."/>
        </authorList>
    </citation>
    <scope>NUCLEOTIDE SEQUENCE [LARGE SCALE GENOMIC DNA]</scope>
    <source>
        <strain evidence="6 7">CB4</strain>
    </source>
</reference>
<dbReference type="GO" id="GO:0051301">
    <property type="term" value="P:cell division"/>
    <property type="evidence" value="ECO:0007669"/>
    <property type="project" value="InterPro"/>
</dbReference>
<dbReference type="OrthoDB" id="9812661at2"/>
<dbReference type="AlphaFoldDB" id="A0A0U5B0L4"/>
<protein>
    <submittedName>
        <fullName evidence="6">Rod shape-determining protein RodA</fullName>
    </submittedName>
</protein>
<dbReference type="Proteomes" id="UP000217696">
    <property type="component" value="Chromosome"/>
</dbReference>
<dbReference type="GO" id="GO:0015648">
    <property type="term" value="F:lipid-linked peptidoglycan transporter activity"/>
    <property type="evidence" value="ECO:0007669"/>
    <property type="project" value="TreeGrafter"/>
</dbReference>
<evidence type="ECO:0000256" key="2">
    <source>
        <dbReference type="ARBA" id="ARBA00022692"/>
    </source>
</evidence>
<comment type="subcellular location">
    <subcellularLocation>
        <location evidence="1">Membrane</location>
        <topology evidence="1">Multi-pass membrane protein</topology>
    </subcellularLocation>
</comment>
<dbReference type="KEGG" id="asoc:CB4_01966"/>
<keyword evidence="3" id="KW-0133">Cell shape</keyword>
<dbReference type="InterPro" id="IPR001182">
    <property type="entry name" value="FtsW/RodA"/>
</dbReference>
<accession>A0A0U5B0L4</accession>
<dbReference type="Pfam" id="PF01098">
    <property type="entry name" value="FTSW_RODA_SPOVE"/>
    <property type="match status" value="1"/>
</dbReference>
<name>A0A0U5B0L4_9BACL</name>
<organism evidence="6 7">
    <name type="scientific">Aneurinibacillus soli</name>
    <dbReference type="NCBI Taxonomy" id="1500254"/>
    <lineage>
        <taxon>Bacteria</taxon>
        <taxon>Bacillati</taxon>
        <taxon>Bacillota</taxon>
        <taxon>Bacilli</taxon>
        <taxon>Bacillales</taxon>
        <taxon>Paenibacillaceae</taxon>
        <taxon>Aneurinibacillus group</taxon>
        <taxon>Aneurinibacillus</taxon>
    </lineage>
</organism>
<dbReference type="EMBL" id="AP017312">
    <property type="protein sequence ID" value="BAU27792.1"/>
    <property type="molecule type" value="Genomic_DNA"/>
</dbReference>
<dbReference type="GO" id="GO:0032153">
    <property type="term" value="C:cell division site"/>
    <property type="evidence" value="ECO:0007669"/>
    <property type="project" value="TreeGrafter"/>
</dbReference>
<evidence type="ECO:0000256" key="5">
    <source>
        <dbReference type="ARBA" id="ARBA00023136"/>
    </source>
</evidence>
<keyword evidence="2" id="KW-0812">Transmembrane</keyword>
<sequence>MVNRFSETIFWLRRRISDFDLSLIVCLLGISFFCISAIYSTTINRVGKETIYKTQLVWEVISYLSMLAFTVFNYRNLKGILSWVGYAISIFLLIIVFAFPAKNGAHAWITLPGFQFQPSEIAKIFLILTISDFMERSKEKDEKFTFKHAGVIFGIFIGPFILVLMEPHLGQALVMLGIVSAMLVLFLEKKQLIVFSSVVGSIVLGIFLVKVIYPDQFIRFVDSAPFMNHQKIRIITFIDPQVDPKGIGYQVTQGIIAVGSGGLFGKGLLSGTQTQGAWIPEQWTDFIFSAIAEEFGFVGSSIVLFLFFSILYRMTRIAQTAPDYFSSYYITGIIGMFSFQVIENVGMNLAIMPVTGITLPFISYGGTSLLTNFILVGIVLSAGIRRKSLVF</sequence>
<keyword evidence="4" id="KW-1133">Transmembrane helix</keyword>
<evidence type="ECO:0000256" key="4">
    <source>
        <dbReference type="ARBA" id="ARBA00022989"/>
    </source>
</evidence>
<dbReference type="GO" id="GO:0005886">
    <property type="term" value="C:plasma membrane"/>
    <property type="evidence" value="ECO:0007669"/>
    <property type="project" value="TreeGrafter"/>
</dbReference>
<keyword evidence="7" id="KW-1185">Reference proteome</keyword>
<gene>
    <name evidence="6" type="primary">mrdB_1</name>
    <name evidence="6" type="ORF">CB4_01966</name>
</gene>
<evidence type="ECO:0000256" key="1">
    <source>
        <dbReference type="ARBA" id="ARBA00004141"/>
    </source>
</evidence>
<dbReference type="PANTHER" id="PTHR30474">
    <property type="entry name" value="CELL CYCLE PROTEIN"/>
    <property type="match status" value="1"/>
</dbReference>
<evidence type="ECO:0000313" key="7">
    <source>
        <dbReference type="Proteomes" id="UP000217696"/>
    </source>
</evidence>
<dbReference type="GO" id="GO:0008360">
    <property type="term" value="P:regulation of cell shape"/>
    <property type="evidence" value="ECO:0007669"/>
    <property type="project" value="UniProtKB-KW"/>
</dbReference>